<evidence type="ECO:0000313" key="4">
    <source>
        <dbReference type="EMBL" id="MDI3408350.1"/>
    </source>
</evidence>
<dbReference type="CDD" id="cd01130">
    <property type="entry name" value="VirB11-like_ATPase"/>
    <property type="match status" value="1"/>
</dbReference>
<feature type="domain" description="Bacterial type II secretion system protein E" evidence="3">
    <location>
        <begin position="211"/>
        <end position="436"/>
    </location>
</feature>
<sequence>MAEYPNGQQQPQRLSDLLRGSLQPPAPAAPPAPTGPPGPMPPSAQLPAQAPPAPPAAAVPQHTHVEGLPGALPVSRADITMLRDRVADTISTADDDDPMPTEDARRERARHLVAKQVSQWAVKENPARTPMTPAQVDAVIQAVYDLVFSAGPLQRYLDDPDVENIRISGMTTLVAYRNRPTEQVDPVVDDPADLQAFINQLAKNSGHRERRLSQSSPMASFRLPDGSRAEAGLLAHEPYLVIRRHGTKSADMNQMIQWGTVNESMAAFLYSLVLSGKNLLICGNMGAGKTSLLRVLARLIPPDEWITVLESDKELYLEEGYQHGATPHALALEARYSNGEIDSSGEEVGRIGVSDMFAHSLRTAAGRVIVGEVRGDEADAMLEAMSAGGRGTMCTLHADHPDLVVPRLVTLCRNRTRDSVHELVSTGVHFVVFVRKIDQRRIGGRVHRFVSHITELRPGENGAPSTQHVFAPTEHDPRGVFNMRPSEGCRTDLVNAGFDLDWLTPQRAAWRRPLDLVPTEIRRAS</sequence>
<name>A0ABT6SJH3_9ACTN</name>
<comment type="caution">
    <text evidence="4">The sequence shown here is derived from an EMBL/GenBank/DDBJ whole genome shotgun (WGS) entry which is preliminary data.</text>
</comment>
<dbReference type="Gene3D" id="3.30.450.380">
    <property type="match status" value="1"/>
</dbReference>
<dbReference type="RefSeq" id="WP_282546259.1">
    <property type="nucleotide sequence ID" value="NZ_JASCIQ010000044.1"/>
</dbReference>
<organism evidence="4 5">
    <name type="scientific">Streptomyces cavernicola</name>
    <dbReference type="NCBI Taxonomy" id="3043613"/>
    <lineage>
        <taxon>Bacteria</taxon>
        <taxon>Bacillati</taxon>
        <taxon>Actinomycetota</taxon>
        <taxon>Actinomycetes</taxon>
        <taxon>Kitasatosporales</taxon>
        <taxon>Streptomycetaceae</taxon>
        <taxon>Streptomyces</taxon>
    </lineage>
</organism>
<feature type="compositionally biased region" description="Pro residues" evidence="2">
    <location>
        <begin position="24"/>
        <end position="57"/>
    </location>
</feature>
<keyword evidence="5" id="KW-1185">Reference proteome</keyword>
<dbReference type="Proteomes" id="UP001223978">
    <property type="component" value="Unassembled WGS sequence"/>
</dbReference>
<protein>
    <submittedName>
        <fullName evidence="4">ATPase, T2SS/T4P/T4SS family</fullName>
    </submittedName>
</protein>
<evidence type="ECO:0000313" key="5">
    <source>
        <dbReference type="Proteomes" id="UP001223978"/>
    </source>
</evidence>
<comment type="similarity">
    <text evidence="1">Belongs to the GSP E family.</text>
</comment>
<evidence type="ECO:0000256" key="1">
    <source>
        <dbReference type="ARBA" id="ARBA00006611"/>
    </source>
</evidence>
<dbReference type="PANTHER" id="PTHR30486">
    <property type="entry name" value="TWITCHING MOTILITY PROTEIN PILT"/>
    <property type="match status" value="1"/>
</dbReference>
<dbReference type="SUPFAM" id="SSF52540">
    <property type="entry name" value="P-loop containing nucleoside triphosphate hydrolases"/>
    <property type="match status" value="1"/>
</dbReference>
<evidence type="ECO:0000259" key="3">
    <source>
        <dbReference type="Pfam" id="PF00437"/>
    </source>
</evidence>
<dbReference type="InterPro" id="IPR027417">
    <property type="entry name" value="P-loop_NTPase"/>
</dbReference>
<reference evidence="4 5" key="1">
    <citation type="submission" date="2023-05" db="EMBL/GenBank/DDBJ databases">
        <title>Draft genome sequence of Streptomyces sp. B-S-A6 isolated from a cave soil in Thailand.</title>
        <authorList>
            <person name="Chamroensaksri N."/>
            <person name="Muangham S."/>
        </authorList>
    </citation>
    <scope>NUCLEOTIDE SEQUENCE [LARGE SCALE GENOMIC DNA]</scope>
    <source>
        <strain evidence="4 5">B-S-A6</strain>
    </source>
</reference>
<accession>A0ABT6SJH3</accession>
<gene>
    <name evidence="4" type="ORF">QIS96_31590</name>
</gene>
<proteinExistence type="inferred from homology"/>
<dbReference type="PANTHER" id="PTHR30486:SF6">
    <property type="entry name" value="TYPE IV PILUS RETRACTATION ATPASE PILT"/>
    <property type="match status" value="1"/>
</dbReference>
<dbReference type="Pfam" id="PF00437">
    <property type="entry name" value="T2SSE"/>
    <property type="match status" value="1"/>
</dbReference>
<evidence type="ECO:0000256" key="2">
    <source>
        <dbReference type="SAM" id="MobiDB-lite"/>
    </source>
</evidence>
<dbReference type="InterPro" id="IPR050921">
    <property type="entry name" value="T4SS_GSP_E_ATPase"/>
</dbReference>
<dbReference type="InterPro" id="IPR001482">
    <property type="entry name" value="T2SS/T4SS_dom"/>
</dbReference>
<feature type="region of interest" description="Disordered" evidence="2">
    <location>
        <begin position="1"/>
        <end position="60"/>
    </location>
</feature>
<dbReference type="EMBL" id="JASCIQ010000044">
    <property type="protein sequence ID" value="MDI3408350.1"/>
    <property type="molecule type" value="Genomic_DNA"/>
</dbReference>
<feature type="compositionally biased region" description="Polar residues" evidence="2">
    <location>
        <begin position="1"/>
        <end position="13"/>
    </location>
</feature>
<dbReference type="Gene3D" id="3.40.50.300">
    <property type="entry name" value="P-loop containing nucleotide triphosphate hydrolases"/>
    <property type="match status" value="1"/>
</dbReference>